<dbReference type="InterPro" id="IPR026504">
    <property type="entry name" value="MNS1"/>
</dbReference>
<comment type="subcellular location">
    <subcellularLocation>
        <location evidence="2">Cytoplasm</location>
        <location evidence="2">Cytoskeleton</location>
        <location evidence="2">Flagellum axoneme</location>
    </subcellularLocation>
    <subcellularLocation>
        <location evidence="1">Nucleus</location>
    </subcellularLocation>
</comment>
<dbReference type="GO" id="GO:0005634">
    <property type="term" value="C:nucleus"/>
    <property type="evidence" value="ECO:0007669"/>
    <property type="project" value="UniProtKB-SubCell"/>
</dbReference>
<evidence type="ECO:0000256" key="6">
    <source>
        <dbReference type="ARBA" id="ARBA00022846"/>
    </source>
</evidence>
<dbReference type="PANTHER" id="PTHR19265:SF0">
    <property type="entry name" value="MEIOSIS-SPECIFIC NUCLEAR STRUCTURAL PROTEIN 1"/>
    <property type="match status" value="1"/>
</dbReference>
<evidence type="ECO:0000256" key="9">
    <source>
        <dbReference type="ARBA" id="ARBA00023212"/>
    </source>
</evidence>
<gene>
    <name evidence="17" type="ORF">WN48_02570</name>
</gene>
<name>A0A310SQJ1_9HYME</name>
<keyword evidence="11" id="KW-0469">Meiosis</keyword>
<keyword evidence="10" id="KW-0539">Nucleus</keyword>
<evidence type="ECO:0000256" key="8">
    <source>
        <dbReference type="ARBA" id="ARBA00023069"/>
    </source>
</evidence>
<evidence type="ECO:0000256" key="11">
    <source>
        <dbReference type="ARBA" id="ARBA00023254"/>
    </source>
</evidence>
<dbReference type="OrthoDB" id="197839at2759"/>
<protein>
    <recommendedName>
        <fullName evidence="4">Meiosis-specific nuclear structural protein 1</fullName>
    </recommendedName>
</protein>
<evidence type="ECO:0000256" key="1">
    <source>
        <dbReference type="ARBA" id="ARBA00004123"/>
    </source>
</evidence>
<evidence type="ECO:0000256" key="14">
    <source>
        <dbReference type="SAM" id="Coils"/>
    </source>
</evidence>
<feature type="coiled-coil region" evidence="14">
    <location>
        <begin position="164"/>
        <end position="214"/>
    </location>
</feature>
<evidence type="ECO:0000256" key="10">
    <source>
        <dbReference type="ARBA" id="ARBA00023242"/>
    </source>
</evidence>
<comment type="similarity">
    <text evidence="3">Belongs to the MNS1 family.</text>
</comment>
<accession>A0A310SQJ1</accession>
<evidence type="ECO:0000256" key="12">
    <source>
        <dbReference type="ARBA" id="ARBA00023273"/>
    </source>
</evidence>
<evidence type="ECO:0000256" key="4">
    <source>
        <dbReference type="ARBA" id="ARBA00014813"/>
    </source>
</evidence>
<evidence type="ECO:0000313" key="17">
    <source>
        <dbReference type="EMBL" id="OAD57173.1"/>
    </source>
</evidence>
<evidence type="ECO:0000256" key="2">
    <source>
        <dbReference type="ARBA" id="ARBA00004611"/>
    </source>
</evidence>
<keyword evidence="5" id="KW-0963">Cytoplasm</keyword>
<dbReference type="Proteomes" id="UP000250275">
    <property type="component" value="Unassembled WGS sequence"/>
</dbReference>
<evidence type="ECO:0000256" key="13">
    <source>
        <dbReference type="ARBA" id="ARBA00046114"/>
    </source>
</evidence>
<sequence length="397" mass="48157">MEEGSKEEEWQVDAIKASDFIAKLRRSRRNRESYDEIAELEAELRRAYMAKELRVQLIERETERYIANVRKQHAAQVMREEQQAVLEDDLQQRSMSRKESEDYRKELTSQIKRKEEEKSLMMEEARREREILTEIDRIREHCERFRTQEMKNEVAESMKRERLIFQEMREIREQEDREAEAKKRFEDELYLKEIDERAEKVQRLRDERLQERERTMAEIANILINIETRNRAREEMIADLIIEDIKSELLISEEEEDTARKRMKEQLAADLKEQIVFTEECKLRFVEQDRAFAEGIMRKITEDEKTARLTAEARRRMRVQYREDLARLIETRRKIREEEILSMELAAKEENGREKVKLDRIKEDRKRLLGEHVPNVAGFVDINSLSEEERQIVQQFK</sequence>
<dbReference type="GO" id="GO:0051321">
    <property type="term" value="P:meiotic cell cycle"/>
    <property type="evidence" value="ECO:0007669"/>
    <property type="project" value="UniProtKB-KW"/>
</dbReference>
<feature type="compositionally biased region" description="Basic and acidic residues" evidence="15">
    <location>
        <begin position="96"/>
        <end position="108"/>
    </location>
</feature>
<proteinExistence type="inferred from homology"/>
<evidence type="ECO:0000256" key="5">
    <source>
        <dbReference type="ARBA" id="ARBA00022490"/>
    </source>
</evidence>
<feature type="domain" description="Trichohyalin-plectin-homology" evidence="16">
    <location>
        <begin position="31"/>
        <end position="380"/>
    </location>
</feature>
<evidence type="ECO:0000259" key="16">
    <source>
        <dbReference type="Pfam" id="PF13868"/>
    </source>
</evidence>
<comment type="function">
    <text evidence="13">Microtubule inner protein (MIP) part of the dynein-decorated doublet microtubules (DMTs) in cilia axoneme, which is required for motile cilia beating. May play a role in the control of meiotic division and germ cell differentiation through regulation of pairing and recombination during meiosis. Required for sperm flagella assembly. May play a role in the assembly and function of the outer dynein arm-docking complex (ODA-DC). ODA-DC mediates outer dynein arms (ODA) binding onto the axonemal doublet microtubules.</text>
</comment>
<feature type="region of interest" description="Disordered" evidence="15">
    <location>
        <begin position="86"/>
        <end position="108"/>
    </location>
</feature>
<organism evidence="17 18">
    <name type="scientific">Eufriesea mexicana</name>
    <dbReference type="NCBI Taxonomy" id="516756"/>
    <lineage>
        <taxon>Eukaryota</taxon>
        <taxon>Metazoa</taxon>
        <taxon>Ecdysozoa</taxon>
        <taxon>Arthropoda</taxon>
        <taxon>Hexapoda</taxon>
        <taxon>Insecta</taxon>
        <taxon>Pterygota</taxon>
        <taxon>Neoptera</taxon>
        <taxon>Endopterygota</taxon>
        <taxon>Hymenoptera</taxon>
        <taxon>Apocrita</taxon>
        <taxon>Aculeata</taxon>
        <taxon>Apoidea</taxon>
        <taxon>Anthophila</taxon>
        <taxon>Apidae</taxon>
        <taxon>Eufriesea</taxon>
    </lineage>
</organism>
<keyword evidence="8" id="KW-0969">Cilium</keyword>
<evidence type="ECO:0000313" key="18">
    <source>
        <dbReference type="Proteomes" id="UP000250275"/>
    </source>
</evidence>
<dbReference type="Pfam" id="PF13868">
    <property type="entry name" value="TPH"/>
    <property type="match status" value="1"/>
</dbReference>
<dbReference type="PANTHER" id="PTHR19265">
    <property type="entry name" value="MEIOSIS-SPECIFIC NUCLEAR STRUCTURAL PROTEIN 1"/>
    <property type="match status" value="1"/>
</dbReference>
<reference evidence="17 18" key="1">
    <citation type="submission" date="2015-07" db="EMBL/GenBank/DDBJ databases">
        <title>The genome of Eufriesea mexicana.</title>
        <authorList>
            <person name="Pan H."/>
            <person name="Kapheim K."/>
        </authorList>
    </citation>
    <scope>NUCLEOTIDE SEQUENCE [LARGE SCALE GENOMIC DNA]</scope>
    <source>
        <strain evidence="17">0111107269</strain>
        <tissue evidence="17">Whole body</tissue>
    </source>
</reference>
<evidence type="ECO:0000256" key="7">
    <source>
        <dbReference type="ARBA" id="ARBA00023054"/>
    </source>
</evidence>
<dbReference type="AlphaFoldDB" id="A0A310SQJ1"/>
<evidence type="ECO:0000256" key="15">
    <source>
        <dbReference type="SAM" id="MobiDB-lite"/>
    </source>
</evidence>
<dbReference type="EMBL" id="KQ761679">
    <property type="protein sequence ID" value="OAD57173.1"/>
    <property type="molecule type" value="Genomic_DNA"/>
</dbReference>
<dbReference type="InterPro" id="IPR043597">
    <property type="entry name" value="TPH_dom"/>
</dbReference>
<keyword evidence="7 14" id="KW-0175">Coiled coil</keyword>
<keyword evidence="9" id="KW-0206">Cytoskeleton</keyword>
<keyword evidence="6" id="KW-0282">Flagellum</keyword>
<keyword evidence="12" id="KW-0966">Cell projection</keyword>
<evidence type="ECO:0000256" key="3">
    <source>
        <dbReference type="ARBA" id="ARBA00009158"/>
    </source>
</evidence>
<keyword evidence="18" id="KW-1185">Reference proteome</keyword>